<evidence type="ECO:0000313" key="2">
    <source>
        <dbReference type="Proteomes" id="UP001162483"/>
    </source>
</evidence>
<proteinExistence type="predicted"/>
<protein>
    <submittedName>
        <fullName evidence="1">Uncharacterized protein</fullName>
    </submittedName>
</protein>
<dbReference type="Proteomes" id="UP001162483">
    <property type="component" value="Unassembled WGS sequence"/>
</dbReference>
<organism evidence="1 2">
    <name type="scientific">Staurois parvus</name>
    <dbReference type="NCBI Taxonomy" id="386267"/>
    <lineage>
        <taxon>Eukaryota</taxon>
        <taxon>Metazoa</taxon>
        <taxon>Chordata</taxon>
        <taxon>Craniata</taxon>
        <taxon>Vertebrata</taxon>
        <taxon>Euteleostomi</taxon>
        <taxon>Amphibia</taxon>
        <taxon>Batrachia</taxon>
        <taxon>Anura</taxon>
        <taxon>Neobatrachia</taxon>
        <taxon>Ranoidea</taxon>
        <taxon>Ranidae</taxon>
        <taxon>Staurois</taxon>
    </lineage>
</organism>
<accession>A0ABN9F0D4</accession>
<sequence length="89" mass="9790">LTPLRRAARRCAASRRLGLDAERPHICVHGTKYICAESARPARSPHTCPILTERSQSPLSIGTFPDHVTAVTARHMTLNPAPPPSFWNP</sequence>
<comment type="caution">
    <text evidence="1">The sequence shown here is derived from an EMBL/GenBank/DDBJ whole genome shotgun (WGS) entry which is preliminary data.</text>
</comment>
<feature type="non-terminal residue" evidence="1">
    <location>
        <position position="1"/>
    </location>
</feature>
<name>A0ABN9F0D4_9NEOB</name>
<dbReference type="EMBL" id="CATNWA010016102">
    <property type="protein sequence ID" value="CAI9589924.1"/>
    <property type="molecule type" value="Genomic_DNA"/>
</dbReference>
<keyword evidence="2" id="KW-1185">Reference proteome</keyword>
<gene>
    <name evidence="1" type="ORF">SPARVUS_LOCUS10964431</name>
</gene>
<reference evidence="1" key="1">
    <citation type="submission" date="2023-05" db="EMBL/GenBank/DDBJ databases">
        <authorList>
            <person name="Stuckert A."/>
        </authorList>
    </citation>
    <scope>NUCLEOTIDE SEQUENCE</scope>
</reference>
<evidence type="ECO:0000313" key="1">
    <source>
        <dbReference type="EMBL" id="CAI9589924.1"/>
    </source>
</evidence>